<protein>
    <recommendedName>
        <fullName evidence="4">DUF4760 domain-containing protein</fullName>
    </recommendedName>
</protein>
<evidence type="ECO:0000313" key="3">
    <source>
        <dbReference type="Proteomes" id="UP000244080"/>
    </source>
</evidence>
<dbReference type="EMBL" id="PIGA01000049">
    <property type="protein sequence ID" value="PTP13750.1"/>
    <property type="molecule type" value="Genomic_DNA"/>
</dbReference>
<reference evidence="2 3" key="1">
    <citation type="submission" date="2017-11" db="EMBL/GenBank/DDBJ databases">
        <title>Population delineation of vibrios coincides with oyster pathogenicity.</title>
        <authorList>
            <person name="Bruto M."/>
            <person name="Labreuche Y."/>
            <person name="James A."/>
            <person name="Piel D."/>
            <person name="Chenivesse S."/>
            <person name="Petton B."/>
            <person name="Polz M.F."/>
            <person name="Le Roux F."/>
        </authorList>
    </citation>
    <scope>NUCLEOTIDE SEQUENCE [LARGE SCALE GENOMIC DNA]</scope>
    <source>
        <strain evidence="2 3">1F_55</strain>
    </source>
</reference>
<organism evidence="2 3">
    <name type="scientific">Vibrio splendidus</name>
    <dbReference type="NCBI Taxonomy" id="29497"/>
    <lineage>
        <taxon>Bacteria</taxon>
        <taxon>Pseudomonadati</taxon>
        <taxon>Pseudomonadota</taxon>
        <taxon>Gammaproteobacteria</taxon>
        <taxon>Vibrionales</taxon>
        <taxon>Vibrionaceae</taxon>
        <taxon>Vibrio</taxon>
    </lineage>
</organism>
<keyword evidence="1" id="KW-1133">Transmembrane helix</keyword>
<name>A0A2T5E338_VIBSP</name>
<dbReference type="Proteomes" id="UP000244080">
    <property type="component" value="Unassembled WGS sequence"/>
</dbReference>
<sequence>MKFEFLNTEIVALVNFVAALFTIAAAVIALITLLSWKKQQLLGPKLNAVLEAEDCYYLVVQGYMQNFSFFFHSSKLAFETRNAPKETRAEANDVISRESEKLNFEKQALHDSNFQLAVLRMERLGLIAEIDKSMDTKHLTEIFEGYLERIQKHDYSDEDSNNDLLSSFAHEICWIQDSGKQAFKTIRGSL</sequence>
<evidence type="ECO:0008006" key="4">
    <source>
        <dbReference type="Google" id="ProtNLM"/>
    </source>
</evidence>
<dbReference type="RefSeq" id="WP_017085365.1">
    <property type="nucleotide sequence ID" value="NZ_CAWNZY010000061.1"/>
</dbReference>
<comment type="caution">
    <text evidence="2">The sequence shown here is derived from an EMBL/GenBank/DDBJ whole genome shotgun (WGS) entry which is preliminary data.</text>
</comment>
<feature type="transmembrane region" description="Helical" evidence="1">
    <location>
        <begin position="12"/>
        <end position="36"/>
    </location>
</feature>
<keyword evidence="1" id="KW-0812">Transmembrane</keyword>
<evidence type="ECO:0000313" key="2">
    <source>
        <dbReference type="EMBL" id="PTP13750.1"/>
    </source>
</evidence>
<keyword evidence="1" id="KW-0472">Membrane</keyword>
<dbReference type="AlphaFoldDB" id="A0A2T5E338"/>
<gene>
    <name evidence="2" type="ORF">CWO36_21830</name>
</gene>
<proteinExistence type="predicted"/>
<accession>A0A2T5E338</accession>
<evidence type="ECO:0000256" key="1">
    <source>
        <dbReference type="SAM" id="Phobius"/>
    </source>
</evidence>